<reference evidence="3 4" key="1">
    <citation type="submission" date="2018-05" db="EMBL/GenBank/DDBJ databases">
        <title>Genomic Encyclopedia of Type Strains, Phase IV (KMG-IV): sequencing the most valuable type-strain genomes for metagenomic binning, comparative biology and taxonomic classification.</title>
        <authorList>
            <person name="Goeker M."/>
        </authorList>
    </citation>
    <scope>NUCLEOTIDE SEQUENCE [LARGE SCALE GENOMIC DNA]</scope>
    <source>
        <strain evidence="3 4">DSM 103371</strain>
    </source>
</reference>
<keyword evidence="4" id="KW-1185">Reference proteome</keyword>
<sequence length="306" mass="32512">MAPVSTADPVALRNGRGLALMAAGMFLFSAVDTQAKFLTETMHPVQIVWIRQLGLLIAALVLIVLKGPQLLATTSPGMQIARGACAAASATIFIFAVSYIPLADAVAISFVAPFIVTIMAAFLLREPVGMRRWIAVGAGFLGTLVVIRPGFGVMHPAALLVIVAATLFSVRQIISRALSRTDKTATTIAYTAFVGSAVLTIPLPFIWRWPETGLEIALCVSIAVLAALAELCVIKSLEIALAVVVAPVQYSLIIWGTMYGYLVFGQFPDGWTWVGTAIIIGTGLYMLHREQLAKRRAAAGQNGAMS</sequence>
<feature type="transmembrane region" description="Helical" evidence="1">
    <location>
        <begin position="186"/>
        <end position="207"/>
    </location>
</feature>
<feature type="transmembrane region" description="Helical" evidence="1">
    <location>
        <begin position="157"/>
        <end position="174"/>
    </location>
</feature>
<dbReference type="AlphaFoldDB" id="A0A316GTR4"/>
<dbReference type="InterPro" id="IPR037185">
    <property type="entry name" value="EmrE-like"/>
</dbReference>
<evidence type="ECO:0000313" key="3">
    <source>
        <dbReference type="EMBL" id="PWK58437.1"/>
    </source>
</evidence>
<feature type="transmembrane region" description="Helical" evidence="1">
    <location>
        <begin position="49"/>
        <end position="68"/>
    </location>
</feature>
<keyword evidence="1" id="KW-0472">Membrane</keyword>
<dbReference type="InterPro" id="IPR000620">
    <property type="entry name" value="EamA_dom"/>
</dbReference>
<dbReference type="SUPFAM" id="SSF103481">
    <property type="entry name" value="Multidrug resistance efflux transporter EmrE"/>
    <property type="match status" value="2"/>
</dbReference>
<feature type="transmembrane region" description="Helical" evidence="1">
    <location>
        <begin position="106"/>
        <end position="124"/>
    </location>
</feature>
<dbReference type="PANTHER" id="PTHR22911">
    <property type="entry name" value="ACYL-MALONYL CONDENSING ENZYME-RELATED"/>
    <property type="match status" value="1"/>
</dbReference>
<organism evidence="3 4">
    <name type="scientific">Silicimonas algicola</name>
    <dbReference type="NCBI Taxonomy" id="1826607"/>
    <lineage>
        <taxon>Bacteria</taxon>
        <taxon>Pseudomonadati</taxon>
        <taxon>Pseudomonadota</taxon>
        <taxon>Alphaproteobacteria</taxon>
        <taxon>Rhodobacterales</taxon>
        <taxon>Paracoccaceae</taxon>
    </lineage>
</organism>
<feature type="transmembrane region" description="Helical" evidence="1">
    <location>
        <begin position="270"/>
        <end position="287"/>
    </location>
</feature>
<proteinExistence type="predicted"/>
<keyword evidence="1" id="KW-1133">Transmembrane helix</keyword>
<dbReference type="RefSeq" id="WP_241239778.1">
    <property type="nucleotide sequence ID" value="NZ_CP034588.1"/>
</dbReference>
<evidence type="ECO:0000259" key="2">
    <source>
        <dbReference type="Pfam" id="PF00892"/>
    </source>
</evidence>
<feature type="transmembrane region" description="Helical" evidence="1">
    <location>
        <begin position="240"/>
        <end position="264"/>
    </location>
</feature>
<dbReference type="EMBL" id="QGGV01000001">
    <property type="protein sequence ID" value="PWK58437.1"/>
    <property type="molecule type" value="Genomic_DNA"/>
</dbReference>
<evidence type="ECO:0000256" key="1">
    <source>
        <dbReference type="SAM" id="Phobius"/>
    </source>
</evidence>
<accession>A0A316GTR4</accession>
<name>A0A316GTR4_9RHOB</name>
<dbReference type="Proteomes" id="UP000245390">
    <property type="component" value="Unassembled WGS sequence"/>
</dbReference>
<comment type="caution">
    <text evidence="3">The sequence shown here is derived from an EMBL/GenBank/DDBJ whole genome shotgun (WGS) entry which is preliminary data.</text>
</comment>
<dbReference type="GO" id="GO:0016020">
    <property type="term" value="C:membrane"/>
    <property type="evidence" value="ECO:0007669"/>
    <property type="project" value="InterPro"/>
</dbReference>
<keyword evidence="1" id="KW-0812">Transmembrane</keyword>
<feature type="transmembrane region" description="Helical" evidence="1">
    <location>
        <begin position="133"/>
        <end position="151"/>
    </location>
</feature>
<feature type="domain" description="EamA" evidence="2">
    <location>
        <begin position="16"/>
        <end position="147"/>
    </location>
</feature>
<dbReference type="Pfam" id="PF00892">
    <property type="entry name" value="EamA"/>
    <property type="match status" value="1"/>
</dbReference>
<dbReference type="PANTHER" id="PTHR22911:SF103">
    <property type="entry name" value="BLR2811 PROTEIN"/>
    <property type="match status" value="1"/>
</dbReference>
<feature type="transmembrane region" description="Helical" evidence="1">
    <location>
        <begin position="213"/>
        <end position="233"/>
    </location>
</feature>
<protein>
    <submittedName>
        <fullName evidence="3">S-adenosylmethionine uptake transporter</fullName>
    </submittedName>
</protein>
<feature type="transmembrane region" description="Helical" evidence="1">
    <location>
        <begin position="80"/>
        <end position="100"/>
    </location>
</feature>
<evidence type="ECO:0000313" key="4">
    <source>
        <dbReference type="Proteomes" id="UP000245390"/>
    </source>
</evidence>
<gene>
    <name evidence="3" type="ORF">C8D95_101251</name>
</gene>